<protein>
    <submittedName>
        <fullName evidence="2">Unannotated protein</fullName>
    </submittedName>
</protein>
<evidence type="ECO:0000313" key="2">
    <source>
        <dbReference type="EMBL" id="CAB4953149.1"/>
    </source>
</evidence>
<dbReference type="EMBL" id="CAFBMK010000367">
    <property type="protein sequence ID" value="CAB4953149.1"/>
    <property type="molecule type" value="Genomic_DNA"/>
</dbReference>
<proteinExistence type="predicted"/>
<feature type="compositionally biased region" description="Basic and acidic residues" evidence="1">
    <location>
        <begin position="82"/>
        <end position="95"/>
    </location>
</feature>
<feature type="compositionally biased region" description="Basic and acidic residues" evidence="1">
    <location>
        <begin position="151"/>
        <end position="165"/>
    </location>
</feature>
<evidence type="ECO:0000256" key="1">
    <source>
        <dbReference type="SAM" id="MobiDB-lite"/>
    </source>
</evidence>
<organism evidence="2">
    <name type="scientific">freshwater metagenome</name>
    <dbReference type="NCBI Taxonomy" id="449393"/>
    <lineage>
        <taxon>unclassified sequences</taxon>
        <taxon>metagenomes</taxon>
        <taxon>ecological metagenomes</taxon>
    </lineage>
</organism>
<feature type="region of interest" description="Disordered" evidence="1">
    <location>
        <begin position="66"/>
        <end position="165"/>
    </location>
</feature>
<accession>A0A6J7KFC3</accession>
<gene>
    <name evidence="2" type="ORF">UFOPK3564_03605</name>
</gene>
<dbReference type="AlphaFoldDB" id="A0A6J7KFC3"/>
<name>A0A6J7KFC3_9ZZZZ</name>
<feature type="compositionally biased region" description="Basic and acidic residues" evidence="1">
    <location>
        <begin position="103"/>
        <end position="122"/>
    </location>
</feature>
<reference evidence="2" key="1">
    <citation type="submission" date="2020-05" db="EMBL/GenBank/DDBJ databases">
        <authorList>
            <person name="Chiriac C."/>
            <person name="Salcher M."/>
            <person name="Ghai R."/>
            <person name="Kavagutti S V."/>
        </authorList>
    </citation>
    <scope>NUCLEOTIDE SEQUENCE</scope>
</reference>
<sequence length="165" mass="17125">MQGAADCLLFGGPVGEGEEDEFGAAFFELEVLQHAVLEQAPLDQGREAPAQALGVTVDNVAIATGEPGRVVGGVPAPDPAQTDDHLPQRRADDRGGLAAAAGEPRERAEVGASDDRRGDRVGAGETLPLGMRQVPAGVSAADIQPVPVVGQRHDLPVRERRGRDS</sequence>